<gene>
    <name evidence="1" type="ORF">GCM10010937_18670</name>
</gene>
<protein>
    <submittedName>
        <fullName evidence="1">Uncharacterized protein</fullName>
    </submittedName>
</protein>
<evidence type="ECO:0000313" key="2">
    <source>
        <dbReference type="Proteomes" id="UP001156613"/>
    </source>
</evidence>
<evidence type="ECO:0000313" key="1">
    <source>
        <dbReference type="EMBL" id="GLQ60064.1"/>
    </source>
</evidence>
<sequence length="364" mass="41304">MHHRVSTSARSDCHPHDELRLVVCLLFEDGTVFVGQSLVRTMPTYLKRTGTLFRSVGSFQRYDLHAFTIGDAPPNDLVFLWAYHLSRHGVRLRTLNDPEIIVDPLAPLALQTREWTSYSARTRKVLFPVLLKQALASRGEWRGTRIVAYCCILSQGAFVLGSTPLLDGEPFRLDDWMPAVGTHHLWSRVYDAQAHSQEVYQQVEAALNLWRETLENMGGRETWYRQHMFYTGFPETGDLHLPDTELLLSLPASLLAGISFCLEHWPMGLKETRLPLDNQSQHLSPPGFPCSKTEDPIGWESLARSQANTLEIIQTYVEDIGAMFADTLARQEILHSQMKTLSRTVLEATNMVVRLHAASRPDDI</sequence>
<accession>A0ABQ5WK22</accession>
<organism evidence="1 2">
    <name type="scientific">Gluconobacter japonicus</name>
    <dbReference type="NCBI Taxonomy" id="376620"/>
    <lineage>
        <taxon>Bacteria</taxon>
        <taxon>Pseudomonadati</taxon>
        <taxon>Pseudomonadota</taxon>
        <taxon>Alphaproteobacteria</taxon>
        <taxon>Acetobacterales</taxon>
        <taxon>Acetobacteraceae</taxon>
        <taxon>Gluconobacter</taxon>
    </lineage>
</organism>
<reference evidence="2" key="1">
    <citation type="journal article" date="2019" name="Int. J. Syst. Evol. Microbiol.">
        <title>The Global Catalogue of Microorganisms (GCM) 10K type strain sequencing project: providing services to taxonomists for standard genome sequencing and annotation.</title>
        <authorList>
            <consortium name="The Broad Institute Genomics Platform"/>
            <consortium name="The Broad Institute Genome Sequencing Center for Infectious Disease"/>
            <person name="Wu L."/>
            <person name="Ma J."/>
        </authorList>
    </citation>
    <scope>NUCLEOTIDE SEQUENCE [LARGE SCALE GENOMIC DNA]</scope>
    <source>
        <strain evidence="2">NBRC 3271</strain>
    </source>
</reference>
<keyword evidence="2" id="KW-1185">Reference proteome</keyword>
<comment type="caution">
    <text evidence="1">The sequence shown here is derived from an EMBL/GenBank/DDBJ whole genome shotgun (WGS) entry which is preliminary data.</text>
</comment>
<proteinExistence type="predicted"/>
<name>A0ABQ5WK22_GLUJA</name>
<dbReference type="RefSeq" id="WP_062022209.1">
    <property type="nucleotide sequence ID" value="NZ_BEWO01000018.1"/>
</dbReference>
<dbReference type="EMBL" id="BSNT01000064">
    <property type="protein sequence ID" value="GLQ60064.1"/>
    <property type="molecule type" value="Genomic_DNA"/>
</dbReference>
<dbReference type="Proteomes" id="UP001156613">
    <property type="component" value="Unassembled WGS sequence"/>
</dbReference>